<dbReference type="GO" id="GO:0060271">
    <property type="term" value="P:cilium assembly"/>
    <property type="evidence" value="ECO:0007669"/>
    <property type="project" value="InterPro"/>
</dbReference>
<reference evidence="2" key="1">
    <citation type="journal article" date="2023" name="Mol. Biol. Evol.">
        <title>Third-Generation Sequencing Reveals the Adaptive Role of the Epigenome in Three Deep-Sea Polychaetes.</title>
        <authorList>
            <person name="Perez M."/>
            <person name="Aroh O."/>
            <person name="Sun Y."/>
            <person name="Lan Y."/>
            <person name="Juniper S.K."/>
            <person name="Young C.R."/>
            <person name="Angers B."/>
            <person name="Qian P.Y."/>
        </authorList>
    </citation>
    <scope>NUCLEOTIDE SEQUENCE</scope>
    <source>
        <strain evidence="2">P08H-3</strain>
    </source>
</reference>
<dbReference type="EMBL" id="JAODUP010000061">
    <property type="protein sequence ID" value="KAK2164608.1"/>
    <property type="molecule type" value="Genomic_DNA"/>
</dbReference>
<evidence type="ECO:0000313" key="3">
    <source>
        <dbReference type="Proteomes" id="UP001208570"/>
    </source>
</evidence>
<dbReference type="AlphaFoldDB" id="A0AAD9K5N3"/>
<gene>
    <name evidence="2" type="ORF">LSH36_61g07011</name>
</gene>
<dbReference type="GO" id="GO:0036038">
    <property type="term" value="C:MKS complex"/>
    <property type="evidence" value="ECO:0007669"/>
    <property type="project" value="InterPro"/>
</dbReference>
<evidence type="ECO:0000313" key="2">
    <source>
        <dbReference type="EMBL" id="KAK2164608.1"/>
    </source>
</evidence>
<keyword evidence="3" id="KW-1185">Reference proteome</keyword>
<protein>
    <submittedName>
        <fullName evidence="2">Uncharacterized protein</fullName>
    </submittedName>
</protein>
<proteinExistence type="predicted"/>
<comment type="caution">
    <text evidence="2">The sequence shown here is derived from an EMBL/GenBank/DDBJ whole genome shotgun (WGS) entry which is preliminary data.</text>
</comment>
<dbReference type="Proteomes" id="UP001208570">
    <property type="component" value="Unassembled WGS sequence"/>
</dbReference>
<accession>A0AAD9K5N3</accession>
<organism evidence="2 3">
    <name type="scientific">Paralvinella palmiformis</name>
    <dbReference type="NCBI Taxonomy" id="53620"/>
    <lineage>
        <taxon>Eukaryota</taxon>
        <taxon>Metazoa</taxon>
        <taxon>Spiralia</taxon>
        <taxon>Lophotrochozoa</taxon>
        <taxon>Annelida</taxon>
        <taxon>Polychaeta</taxon>
        <taxon>Sedentaria</taxon>
        <taxon>Canalipalpata</taxon>
        <taxon>Terebellida</taxon>
        <taxon>Terebelliformia</taxon>
        <taxon>Alvinellidae</taxon>
        <taxon>Paralvinella</taxon>
    </lineage>
</organism>
<dbReference type="PANTHER" id="PTHR21274">
    <property type="entry name" value="MECKELIN"/>
    <property type="match status" value="1"/>
</dbReference>
<dbReference type="PANTHER" id="PTHR21274:SF0">
    <property type="entry name" value="MECKELIN"/>
    <property type="match status" value="1"/>
</dbReference>
<sequence>MAASIVLWFLVLWFVLYTSDCAVYNIIHQTPSDCKKGELDKTHEFFDISQLQCQPCTQNSTLQTVSADGLRCVCKNGMKIIQDFGGASIQCEPCPQGTVTSSNGWSCVACENGVDPISNQCNTCQDKNVDGTKQSRNIGVERILNGSWAESPPKRICETCDLETTPNSEGTQCFRCNQILSVLPSRTDCVCPEQNQAPGGVCFQSPDDIVEENQQLYKVEFQFHIKNCACTS</sequence>
<keyword evidence="1" id="KW-0732">Signal</keyword>
<evidence type="ECO:0000256" key="1">
    <source>
        <dbReference type="SAM" id="SignalP"/>
    </source>
</evidence>
<feature type="signal peptide" evidence="1">
    <location>
        <begin position="1"/>
        <end position="21"/>
    </location>
</feature>
<dbReference type="InterPro" id="IPR019170">
    <property type="entry name" value="Meckelin"/>
</dbReference>
<feature type="chain" id="PRO_5042224453" evidence="1">
    <location>
        <begin position="22"/>
        <end position="232"/>
    </location>
</feature>
<name>A0AAD9K5N3_9ANNE</name>